<organism evidence="1 2">
    <name type="scientific">Araneus ventricosus</name>
    <name type="common">Orbweaver spider</name>
    <name type="synonym">Epeira ventricosa</name>
    <dbReference type="NCBI Taxonomy" id="182803"/>
    <lineage>
        <taxon>Eukaryota</taxon>
        <taxon>Metazoa</taxon>
        <taxon>Ecdysozoa</taxon>
        <taxon>Arthropoda</taxon>
        <taxon>Chelicerata</taxon>
        <taxon>Arachnida</taxon>
        <taxon>Araneae</taxon>
        <taxon>Araneomorphae</taxon>
        <taxon>Entelegynae</taxon>
        <taxon>Araneoidea</taxon>
        <taxon>Araneidae</taxon>
        <taxon>Araneus</taxon>
    </lineage>
</organism>
<name>A0A4Y2MXJ5_ARAVE</name>
<keyword evidence="2" id="KW-1185">Reference proteome</keyword>
<gene>
    <name evidence="1" type="ORF">AVEN_187690_1</name>
</gene>
<protein>
    <submittedName>
        <fullName evidence="1">Uncharacterized protein</fullName>
    </submittedName>
</protein>
<accession>A0A4Y2MXJ5</accession>
<dbReference type="Proteomes" id="UP000499080">
    <property type="component" value="Unassembled WGS sequence"/>
</dbReference>
<evidence type="ECO:0000313" key="2">
    <source>
        <dbReference type="Proteomes" id="UP000499080"/>
    </source>
</evidence>
<comment type="caution">
    <text evidence="1">The sequence shown here is derived from an EMBL/GenBank/DDBJ whole genome shotgun (WGS) entry which is preliminary data.</text>
</comment>
<dbReference type="EMBL" id="BGPR01125143">
    <property type="protein sequence ID" value="GBN31423.1"/>
    <property type="molecule type" value="Genomic_DNA"/>
</dbReference>
<sequence length="167" mass="19056">MIPIVSLLLFSVSSSPYLINTVTYHSDAFSSSRRRTRSIPLTWPAKNTPKRIATFLFVFLSTVLYSSPPKFSLPSIAKNPLHKIPQLISFLKRPITSSRLQRKFSNHRPTLRISRNPEGGGQQVQSSVLKMAQKLNTGENRNTFNKTDRIKRSDIDFLLKHGFYGKH</sequence>
<evidence type="ECO:0000313" key="1">
    <source>
        <dbReference type="EMBL" id="GBN31423.1"/>
    </source>
</evidence>
<dbReference type="AlphaFoldDB" id="A0A4Y2MXJ5"/>
<proteinExistence type="predicted"/>
<reference evidence="1 2" key="1">
    <citation type="journal article" date="2019" name="Sci. Rep.">
        <title>Orb-weaving spider Araneus ventricosus genome elucidates the spidroin gene catalogue.</title>
        <authorList>
            <person name="Kono N."/>
            <person name="Nakamura H."/>
            <person name="Ohtoshi R."/>
            <person name="Moran D.A.P."/>
            <person name="Shinohara A."/>
            <person name="Yoshida Y."/>
            <person name="Fujiwara M."/>
            <person name="Mori M."/>
            <person name="Tomita M."/>
            <person name="Arakawa K."/>
        </authorList>
    </citation>
    <scope>NUCLEOTIDE SEQUENCE [LARGE SCALE GENOMIC DNA]</scope>
</reference>